<dbReference type="EMBL" id="MF101415">
    <property type="protein sequence ID" value="ARW60935.1"/>
    <property type="molecule type" value="Genomic_DNA"/>
</dbReference>
<evidence type="ECO:0000313" key="1">
    <source>
        <dbReference type="EMBL" id="ARW60935.1"/>
    </source>
</evidence>
<protein>
    <submittedName>
        <fullName evidence="1">Uncharacterized protein</fullName>
    </submittedName>
</protein>
<organism evidence="1">
    <name type="scientific">Osmundaria fimbriata</name>
    <name type="common">Red alga</name>
    <name type="synonym">Delesseria fimbriata</name>
    <dbReference type="NCBI Taxonomy" id="228265"/>
    <lineage>
        <taxon>Eukaryota</taxon>
        <taxon>Rhodophyta</taxon>
        <taxon>Florideophyceae</taxon>
        <taxon>Rhodymeniophycidae</taxon>
        <taxon>Ceramiales</taxon>
        <taxon>Rhodomelaceae</taxon>
        <taxon>Amansieae</taxon>
        <taxon>Osmundaria</taxon>
    </lineage>
</organism>
<dbReference type="RefSeq" id="YP_009392373.1">
    <property type="nucleotide sequence ID" value="NC_035262.1"/>
</dbReference>
<geneLocation type="chloroplast" evidence="1"/>
<name>A0A1Z1M560_OSMFI</name>
<accession>A0A1Z1M560</accession>
<proteinExistence type="predicted"/>
<dbReference type="GeneID" id="33353895"/>
<gene>
    <name evidence="1" type="primary">ConsOrf3</name>
</gene>
<dbReference type="AlphaFoldDB" id="A0A1Z1M560"/>
<reference evidence="1" key="1">
    <citation type="journal article" date="2017" name="J. Phycol.">
        <title>Analysis of chloroplast genomes and a supermatrix inform reclassification of the Rhodomelaceae (Rhodophyta).</title>
        <authorList>
            <person name="Diaz-Tapia P."/>
            <person name="Maggs C.A."/>
            <person name="West J.A."/>
            <person name="Verbruggen H."/>
        </authorList>
    </citation>
    <scope>NUCLEOTIDE SEQUENCE</scope>
    <source>
        <strain evidence="1">JW2841</strain>
    </source>
</reference>
<sequence>MNNKNKLKKKIDLLIISLEALDIYYDTNSATKVNHTDQNKCITYYFSLKSLTTNKHFAHFNNSNYKNFQEIIKSIYTIYLISQQTIIYHVIKDIINYYKYGNYKQAEQYLRRFKYIYFKRQEQYESYKSLNNMSYINIYEVAIINLYIISQLQYKTGLYFLVKYLYL</sequence>
<keyword evidence="1" id="KW-0150">Chloroplast</keyword>
<keyword evidence="1" id="KW-0934">Plastid</keyword>